<dbReference type="PROSITE" id="PS52015">
    <property type="entry name" value="TONB_CTD"/>
    <property type="match status" value="1"/>
</dbReference>
<dbReference type="Proteomes" id="UP001211005">
    <property type="component" value="Chromosome"/>
</dbReference>
<accession>A0ABY7LI76</accession>
<sequence length="247" mass="27234">MKNLLVLLGAILLTGTTAQAQKKNNKSADAALAALEQGQTGADGQRVGKWNFYDYKHQLELTFDYDSSRISFLPPDTARYAMLTGDQWALTAMNRPPRILGSQEHRTIMIGRQIRYPVAALQQQLQGTVVLAYTVGADGHSRDYSVISGVGGGCTEEVWRVVHQMPDTWIPAIYRGQPVDTRFYLKVTFEIKNSPFNLANARKQAAQAAATQPDSAAAPARRPPYVDEVVVTAFGVTRTTTPIRRPQ</sequence>
<gene>
    <name evidence="3" type="ORF">O3303_09975</name>
</gene>
<evidence type="ECO:0000256" key="1">
    <source>
        <dbReference type="SAM" id="SignalP"/>
    </source>
</evidence>
<feature type="domain" description="TonB C-terminal" evidence="2">
    <location>
        <begin position="101"/>
        <end position="198"/>
    </location>
</feature>
<reference evidence="3 4" key="1">
    <citation type="submission" date="2022-12" db="EMBL/GenBank/DDBJ databases">
        <title>Hymenobacter canadensis sp. nov. isolated from lake water of the Cambridge Bay, Canada.</title>
        <authorList>
            <person name="Kim W.H."/>
            <person name="Lee Y.M."/>
        </authorList>
    </citation>
    <scope>NUCLEOTIDE SEQUENCE [LARGE SCALE GENOMIC DNA]</scope>
    <source>
        <strain evidence="3 4">PAMC 29467</strain>
    </source>
</reference>
<proteinExistence type="predicted"/>
<dbReference type="RefSeq" id="WP_269558273.1">
    <property type="nucleotide sequence ID" value="NZ_CP114767.1"/>
</dbReference>
<dbReference type="Gene3D" id="3.30.1150.10">
    <property type="match status" value="1"/>
</dbReference>
<keyword evidence="4" id="KW-1185">Reference proteome</keyword>
<dbReference type="SUPFAM" id="SSF74653">
    <property type="entry name" value="TolA/TonB C-terminal domain"/>
    <property type="match status" value="1"/>
</dbReference>
<dbReference type="InterPro" id="IPR037682">
    <property type="entry name" value="TonB_C"/>
</dbReference>
<evidence type="ECO:0000313" key="4">
    <source>
        <dbReference type="Proteomes" id="UP001211005"/>
    </source>
</evidence>
<keyword evidence="1" id="KW-0732">Signal</keyword>
<feature type="chain" id="PRO_5045190046" evidence="1">
    <location>
        <begin position="21"/>
        <end position="247"/>
    </location>
</feature>
<dbReference type="PANTHER" id="PTHR33446">
    <property type="entry name" value="PROTEIN TONB-RELATED"/>
    <property type="match status" value="1"/>
</dbReference>
<dbReference type="EMBL" id="CP114767">
    <property type="protein sequence ID" value="WBA40160.1"/>
    <property type="molecule type" value="Genomic_DNA"/>
</dbReference>
<dbReference type="PANTHER" id="PTHR33446:SF2">
    <property type="entry name" value="PROTEIN TONB"/>
    <property type="match status" value="1"/>
</dbReference>
<dbReference type="InterPro" id="IPR051045">
    <property type="entry name" value="TonB-dependent_transducer"/>
</dbReference>
<name>A0ABY7LI76_9BACT</name>
<protein>
    <submittedName>
        <fullName evidence="3">Energy transducer TonB</fullName>
    </submittedName>
</protein>
<dbReference type="Pfam" id="PF03544">
    <property type="entry name" value="TonB_C"/>
    <property type="match status" value="1"/>
</dbReference>
<evidence type="ECO:0000313" key="3">
    <source>
        <dbReference type="EMBL" id="WBA40160.1"/>
    </source>
</evidence>
<organism evidence="3 4">
    <name type="scientific">Hymenobacter canadensis</name>
    <dbReference type="NCBI Taxonomy" id="2999067"/>
    <lineage>
        <taxon>Bacteria</taxon>
        <taxon>Pseudomonadati</taxon>
        <taxon>Bacteroidota</taxon>
        <taxon>Cytophagia</taxon>
        <taxon>Cytophagales</taxon>
        <taxon>Hymenobacteraceae</taxon>
        <taxon>Hymenobacter</taxon>
    </lineage>
</organism>
<evidence type="ECO:0000259" key="2">
    <source>
        <dbReference type="PROSITE" id="PS52015"/>
    </source>
</evidence>
<feature type="signal peptide" evidence="1">
    <location>
        <begin position="1"/>
        <end position="20"/>
    </location>
</feature>